<feature type="compositionally biased region" description="Polar residues" evidence="1">
    <location>
        <begin position="1110"/>
        <end position="1124"/>
    </location>
</feature>
<gene>
    <name evidence="2" type="ORF">MSAN_01142100</name>
</gene>
<protein>
    <submittedName>
        <fullName evidence="2">Uncharacterized protein</fullName>
    </submittedName>
</protein>
<keyword evidence="3" id="KW-1185">Reference proteome</keyword>
<accession>A0A8H7D4F9</accession>
<reference evidence="2" key="1">
    <citation type="submission" date="2020-05" db="EMBL/GenBank/DDBJ databases">
        <title>Mycena genomes resolve the evolution of fungal bioluminescence.</title>
        <authorList>
            <person name="Tsai I.J."/>
        </authorList>
    </citation>
    <scope>NUCLEOTIDE SEQUENCE</scope>
    <source>
        <strain evidence="2">160909Yilan</strain>
    </source>
</reference>
<feature type="region of interest" description="Disordered" evidence="1">
    <location>
        <begin position="326"/>
        <end position="354"/>
    </location>
</feature>
<feature type="region of interest" description="Disordered" evidence="1">
    <location>
        <begin position="1"/>
        <end position="43"/>
    </location>
</feature>
<feature type="region of interest" description="Disordered" evidence="1">
    <location>
        <begin position="1110"/>
        <end position="1160"/>
    </location>
</feature>
<comment type="caution">
    <text evidence="2">The sequence shown here is derived from an EMBL/GenBank/DDBJ whole genome shotgun (WGS) entry which is preliminary data.</text>
</comment>
<name>A0A8H7D4F9_9AGAR</name>
<evidence type="ECO:0000313" key="3">
    <source>
        <dbReference type="Proteomes" id="UP000623467"/>
    </source>
</evidence>
<proteinExistence type="predicted"/>
<dbReference type="Proteomes" id="UP000623467">
    <property type="component" value="Unassembled WGS sequence"/>
</dbReference>
<feature type="compositionally biased region" description="Basic and acidic residues" evidence="1">
    <location>
        <begin position="344"/>
        <end position="354"/>
    </location>
</feature>
<organism evidence="2 3">
    <name type="scientific">Mycena sanguinolenta</name>
    <dbReference type="NCBI Taxonomy" id="230812"/>
    <lineage>
        <taxon>Eukaryota</taxon>
        <taxon>Fungi</taxon>
        <taxon>Dikarya</taxon>
        <taxon>Basidiomycota</taxon>
        <taxon>Agaricomycotina</taxon>
        <taxon>Agaricomycetes</taxon>
        <taxon>Agaricomycetidae</taxon>
        <taxon>Agaricales</taxon>
        <taxon>Marasmiineae</taxon>
        <taxon>Mycenaceae</taxon>
        <taxon>Mycena</taxon>
    </lineage>
</organism>
<feature type="compositionally biased region" description="Low complexity" evidence="1">
    <location>
        <begin position="22"/>
        <end position="31"/>
    </location>
</feature>
<evidence type="ECO:0000256" key="1">
    <source>
        <dbReference type="SAM" id="MobiDB-lite"/>
    </source>
</evidence>
<dbReference type="EMBL" id="JACAZH010000008">
    <property type="protein sequence ID" value="KAF7361105.1"/>
    <property type="molecule type" value="Genomic_DNA"/>
</dbReference>
<feature type="compositionally biased region" description="Polar residues" evidence="1">
    <location>
        <begin position="1132"/>
        <end position="1155"/>
    </location>
</feature>
<sequence length="1283" mass="144985">MPEVRHGTSPPTIPVSQPSVLNGTMGMSNSGSGIGPDSEAQSAVENGIGLTDSKIYKAVSGAGLKPPVAGIDKIEDGAANLEGVASTIKTMADNEGVQEIGKAVLNSVPALMKVLETMSKAHPFAQLAFEPFKWAYNQELKRRDNETTSRLALFESIKNVMLISIEMKDLVTSDDQRRDPAGHPVESRLVAVGVQMKEDIYGCYATLDAMQKQSLFIRFCNAAAWSKQLQGYKDNFKTRQNDLMMALTLYTATSIHSVPARIEDVIHEEFLKGPIVVKTSHDREIEAFYRARGGPEQVFKDENKCRELLKLQNELTGTHNIPSIVIGANKQRSGGVADPRGSSRAKDPKEGARDKEALNKLRKEWQTDVTTVIQENMESFKKYWDLSLYRLSEDINQNTHREVNRIIGSMIGQWHRRLNDKIMRQLWKDQGWRGNAKTRTLILALRDYFVERVEGTSLLGADGGVLSFSLVPSPPADDSDPQDLETAIGVPLPDSWMVDYLEAKRLRYLQQALDPDMSGLSTINEINSFTQSCPPGWSLPRWIAYWAMGWQIFATRYCSQIDEVFTQMVLVNEQVGISMPGNKVYINHYLLNIWPLVNSLTSGVERFDGSNWLAEQFQEYITKEETKLRSDLEGIRFHIDSREMVNELLTGNPIERSILMLLAIIMRRHLTKMHMYLTRELSDAELIDDMNTILYVVDVAWTRYCGIAETYRHQQTVDMDRNFEWFSCGLFRKYHEWKAWNNDMYYKTNEVFVPTGGSEIIKVEEKELKKILHDVISSASKETIPQTDSELHKCHFTELQEAISGTWFGFHCTEPEAPRSGMVRFDLEVSNTQDTTILTISGEGNELINGASTSIEGQVVATPGDQQQVPVVEFKHILSSGDYTYRGVLEVGLQVISGTFETPEENDGGTFFFKKTPRAEIMCHRPLHARLSPNELWSFACNAVVGALRRQRLSRGYLAARIKTIRRTLELLASAGHFRVPAAPAQAEELSRLIREFTVNEWTEVFRLSNWYYRVGDLQPRLWCDSCGEVIARSRVLCMDCKRPGDSIDFDNKEECITISTVVRDDLPAPHDRSHLLLKTRNLVLLNDYPSLERRARDCVTRAAHVFSTTIQPTSDPALPSTTPAPEETRGSPDQTATDQVPNPDNQDSSSGSDASKNDDKHRGLNCLICKKPVSAPYDDAFVCLSCEKEIDDLLSWDFQRRYREEAKSPTKHNVFHVLMRFSNLSQAIPSQNAVLNEEEIDRRLHALEQRLLGRMEEDKTQLVARLAKIEAHLQALVANLDV</sequence>
<dbReference type="OrthoDB" id="3007721at2759"/>
<evidence type="ECO:0000313" key="2">
    <source>
        <dbReference type="EMBL" id="KAF7361105.1"/>
    </source>
</evidence>